<evidence type="ECO:0000313" key="7">
    <source>
        <dbReference type="EMBL" id="MBI3630940.1"/>
    </source>
</evidence>
<dbReference type="GO" id="GO:0022625">
    <property type="term" value="C:cytosolic large ribosomal subunit"/>
    <property type="evidence" value="ECO:0007669"/>
    <property type="project" value="TreeGrafter"/>
</dbReference>
<name>A0A932R1X4_9BACT</name>
<dbReference type="Proteomes" id="UP000753196">
    <property type="component" value="Unassembled WGS sequence"/>
</dbReference>
<evidence type="ECO:0000256" key="2">
    <source>
        <dbReference type="ARBA" id="ARBA00022980"/>
    </source>
</evidence>
<evidence type="ECO:0000256" key="5">
    <source>
        <dbReference type="RuleBase" id="RU000660"/>
    </source>
</evidence>
<dbReference type="AlphaFoldDB" id="A0A932R1X4"/>
<dbReference type="GO" id="GO:0006412">
    <property type="term" value="P:translation"/>
    <property type="evidence" value="ECO:0007669"/>
    <property type="project" value="InterPro"/>
</dbReference>
<gene>
    <name evidence="7" type="primary">rplQ</name>
    <name evidence="7" type="ORF">HY221_01210</name>
</gene>
<organism evidence="7 8">
    <name type="scientific">Candidatus Sungiibacteriota bacterium</name>
    <dbReference type="NCBI Taxonomy" id="2750080"/>
    <lineage>
        <taxon>Bacteria</taxon>
        <taxon>Candidatus Sungiibacteriota</taxon>
    </lineage>
</organism>
<evidence type="ECO:0000313" key="8">
    <source>
        <dbReference type="Proteomes" id="UP000753196"/>
    </source>
</evidence>
<keyword evidence="2 5" id="KW-0689">Ribosomal protein</keyword>
<evidence type="ECO:0000256" key="3">
    <source>
        <dbReference type="ARBA" id="ARBA00023274"/>
    </source>
</evidence>
<dbReference type="InterPro" id="IPR000456">
    <property type="entry name" value="Ribosomal_bL17"/>
</dbReference>
<comment type="similarity">
    <text evidence="1 5">Belongs to the bacterial ribosomal protein bL17 family.</text>
</comment>
<dbReference type="PANTHER" id="PTHR14413">
    <property type="entry name" value="RIBOSOMAL PROTEIN L17"/>
    <property type="match status" value="1"/>
</dbReference>
<reference evidence="7" key="1">
    <citation type="submission" date="2020-07" db="EMBL/GenBank/DDBJ databases">
        <title>Huge and variable diversity of episymbiotic CPR bacteria and DPANN archaea in groundwater ecosystems.</title>
        <authorList>
            <person name="He C.Y."/>
            <person name="Keren R."/>
            <person name="Whittaker M."/>
            <person name="Farag I.F."/>
            <person name="Doudna J."/>
            <person name="Cate J.H.D."/>
            <person name="Banfield J.F."/>
        </authorList>
    </citation>
    <scope>NUCLEOTIDE SEQUENCE</scope>
    <source>
        <strain evidence="7">NC_groundwater_973_Pr1_S-0.2um_54_13</strain>
    </source>
</reference>
<accession>A0A932R1X4</accession>
<evidence type="ECO:0000256" key="6">
    <source>
        <dbReference type="RuleBase" id="RU000661"/>
    </source>
</evidence>
<dbReference type="Pfam" id="PF01196">
    <property type="entry name" value="Ribosomal_L17"/>
    <property type="match status" value="1"/>
</dbReference>
<dbReference type="Gene3D" id="3.90.1030.10">
    <property type="entry name" value="Ribosomal protein L17"/>
    <property type="match status" value="1"/>
</dbReference>
<keyword evidence="3 5" id="KW-0687">Ribonucleoprotein</keyword>
<dbReference type="InterPro" id="IPR036373">
    <property type="entry name" value="Ribosomal_bL17_sf"/>
</dbReference>
<dbReference type="GO" id="GO:0003735">
    <property type="term" value="F:structural constituent of ribosome"/>
    <property type="evidence" value="ECO:0007669"/>
    <property type="project" value="InterPro"/>
</dbReference>
<sequence length="115" mass="13096">MRHLRKGRKFGRMRDQRRALLKSMSSSFFMSGRMGTTEAKARELRPVVEKLLTRAKRPTHANRRYLSGLFSDRVASKLIAEAAGLGTRSGGYTRIIKTGMRRRDSAKMAILELVK</sequence>
<evidence type="ECO:0000256" key="4">
    <source>
        <dbReference type="ARBA" id="ARBA00035494"/>
    </source>
</evidence>
<comment type="caution">
    <text evidence="7">The sequence shown here is derived from an EMBL/GenBank/DDBJ whole genome shotgun (WGS) entry which is preliminary data.</text>
</comment>
<dbReference type="EMBL" id="JACQCR010000028">
    <property type="protein sequence ID" value="MBI3630940.1"/>
    <property type="molecule type" value="Genomic_DNA"/>
</dbReference>
<proteinExistence type="inferred from homology"/>
<dbReference type="PANTHER" id="PTHR14413:SF16">
    <property type="entry name" value="LARGE RIBOSOMAL SUBUNIT PROTEIN BL17M"/>
    <property type="match status" value="1"/>
</dbReference>
<dbReference type="NCBIfam" id="TIGR00059">
    <property type="entry name" value="L17"/>
    <property type="match status" value="1"/>
</dbReference>
<protein>
    <recommendedName>
        <fullName evidence="4 6">50S ribosomal protein L17</fullName>
    </recommendedName>
</protein>
<dbReference type="SUPFAM" id="SSF64263">
    <property type="entry name" value="Prokaryotic ribosomal protein L17"/>
    <property type="match status" value="1"/>
</dbReference>
<evidence type="ECO:0000256" key="1">
    <source>
        <dbReference type="ARBA" id="ARBA00008777"/>
    </source>
</evidence>